<dbReference type="PROSITE" id="PS51194">
    <property type="entry name" value="HELICASE_CTER"/>
    <property type="match status" value="1"/>
</dbReference>
<evidence type="ECO:0000259" key="5">
    <source>
        <dbReference type="PROSITE" id="PS51192"/>
    </source>
</evidence>
<evidence type="ECO:0000259" key="6">
    <source>
        <dbReference type="PROSITE" id="PS51194"/>
    </source>
</evidence>
<dbReference type="GO" id="GO:0005524">
    <property type="term" value="F:ATP binding"/>
    <property type="evidence" value="ECO:0007669"/>
    <property type="project" value="InterPro"/>
</dbReference>
<dbReference type="AlphaFoldDB" id="A0A1I1GNW0"/>
<dbReference type="InterPro" id="IPR038718">
    <property type="entry name" value="SNF2-like_sf"/>
</dbReference>
<dbReference type="Pfam" id="PF00176">
    <property type="entry name" value="SNF2-rel_dom"/>
    <property type="match status" value="1"/>
</dbReference>
<dbReference type="PANTHER" id="PTHR10799">
    <property type="entry name" value="SNF2/RAD54 HELICASE FAMILY"/>
    <property type="match status" value="1"/>
</dbReference>
<sequence>MIFSWLQMSKGLTKTDLIALFDEIKKEQEVAFPITEGFLKRYFKPTVFEKAKQCLLKELVNWVESDKQFSQVSAEVYSESGDIFHQHIQIKQSQAGLSIVGLCSCKIGNKCHHIGAALLKLKTQHSGLFGKHYLLHDWFNQLEQLKKQRQTVKKDVILFVIEKHDNGLILVPKQSPPINNGRYSQGRPMTKQQLNSLVTPEHVNESDFRLLSWIRSQNSFGQLVLENRWGVMALVQMVATGRCFWQDSRQAIRLSAQRPLDVSWTENDSFHELNLSLPQSDSWQVFNTTPPYYIDINNLEIGELETTLTAAEVSHLFSIPIVADEMFEHVNQQFNRIFGSALIEKSDISIAPNVDVVPRLTLIKQDERCLFHLQFSYGKKIHELNVDEQQGTQITTAFEDTCLNRLQNCGLILCKGPLQKACYLTFNASDESSPQHHWFVNEVCKQLSDESWHIDTKLYVDPDIMLTELILSMTRTRVNKLSVAPYFEISDKTVYLSDLLSFAALCNNKSHLFNYYKYQDVWLAASKPDLNIVFDLIAQFYANKTIPKRLSLPLSYASSFANLNNSQIDCADNALLELITQVSNPDFKDKLIVPKTLKATLRDYQKQAVNWLLFLKKHQLGGILADDMGLGKTLQTIAFLLSEKERTGLKSPALIICPTSLVTNWVKEINRFAPSLNVLVSHGASRKNVFNQISAADCVITTYPLITRDNTVYDELHFSHVILDEAQTIKNNQAKISKAVKALNSDFNLCLTGTPVENNLKELKSLLDFAMPGLIGSMAQFKTYYQIPIEKEHNEQRAEQLKNLVVPFVLRRTKEQVLTELPPKTELVRMIELTPNQQVVYQNIRANMEQKMKELFKEQGADKSRFAFLEALLRLRQACCDPRLVNGVDDLESMALSNKSAVHSAKLAWLSENLPLMLAKGRKIIIFSQFTSMLSLIEQELAQLNIKYSILTGKTKDRDEAVNSFQEGDNPIFLISLKAGGTGLNLTKADTVIHYDPWWNPAVERQATDRAHRIGQLKPVFVYKLICQNSIEERVYQMQQDKAELADSFFDAKGGKFNTQTEGQMLELLADNN</sequence>
<evidence type="ECO:0000259" key="4">
    <source>
        <dbReference type="PROSITE" id="PS50966"/>
    </source>
</evidence>
<gene>
    <name evidence="7" type="ORF">SAMN02745724_00972</name>
</gene>
<dbReference type="SUPFAM" id="SSF52540">
    <property type="entry name" value="P-loop containing nucleoside triphosphate hydrolases"/>
    <property type="match status" value="2"/>
</dbReference>
<dbReference type="PROSITE" id="PS50966">
    <property type="entry name" value="ZF_SWIM"/>
    <property type="match status" value="1"/>
</dbReference>
<dbReference type="STRING" id="1123010.SAMN02745724_00972"/>
<keyword evidence="8" id="KW-1185">Reference proteome</keyword>
<feature type="domain" description="Helicase C-terminal" evidence="6">
    <location>
        <begin position="913"/>
        <end position="1069"/>
    </location>
</feature>
<keyword evidence="2 7" id="KW-0067">ATP-binding</keyword>
<keyword evidence="3" id="KW-0862">Zinc</keyword>
<dbReference type="Proteomes" id="UP000198862">
    <property type="component" value="Unassembled WGS sequence"/>
</dbReference>
<keyword evidence="3" id="KW-0863">Zinc-finger</keyword>
<dbReference type="GO" id="GO:0008270">
    <property type="term" value="F:zinc ion binding"/>
    <property type="evidence" value="ECO:0007669"/>
    <property type="project" value="UniProtKB-KW"/>
</dbReference>
<keyword evidence="2 7" id="KW-0347">Helicase</keyword>
<dbReference type="InterPro" id="IPR049730">
    <property type="entry name" value="SNF2/RAD54-like_C"/>
</dbReference>
<dbReference type="Pfam" id="PF00271">
    <property type="entry name" value="Helicase_C"/>
    <property type="match status" value="1"/>
</dbReference>
<dbReference type="SMART" id="SM00490">
    <property type="entry name" value="HELICc"/>
    <property type="match status" value="1"/>
</dbReference>
<feature type="domain" description="Helicase ATP-binding" evidence="5">
    <location>
        <begin position="613"/>
        <end position="773"/>
    </location>
</feature>
<evidence type="ECO:0000313" key="8">
    <source>
        <dbReference type="Proteomes" id="UP000198862"/>
    </source>
</evidence>
<protein>
    <submittedName>
        <fullName evidence="7">Superfamily II DNA or RNA helicase, SNF2 family</fullName>
    </submittedName>
</protein>
<accession>A0A1I1GNW0</accession>
<dbReference type="CDD" id="cd18793">
    <property type="entry name" value="SF2_C_SNF"/>
    <property type="match status" value="1"/>
</dbReference>
<dbReference type="InterPro" id="IPR014001">
    <property type="entry name" value="Helicase_ATP-bd"/>
</dbReference>
<evidence type="ECO:0000313" key="7">
    <source>
        <dbReference type="EMBL" id="SFC13171.1"/>
    </source>
</evidence>
<dbReference type="InterPro" id="IPR007527">
    <property type="entry name" value="Znf_SWIM"/>
</dbReference>
<dbReference type="Gene3D" id="3.40.50.300">
    <property type="entry name" value="P-loop containing nucleotide triphosphate hydrolases"/>
    <property type="match status" value="1"/>
</dbReference>
<dbReference type="GO" id="GO:0016787">
    <property type="term" value="F:hydrolase activity"/>
    <property type="evidence" value="ECO:0007669"/>
    <property type="project" value="UniProtKB-KW"/>
</dbReference>
<evidence type="ECO:0000256" key="2">
    <source>
        <dbReference type="ARBA" id="ARBA00022806"/>
    </source>
</evidence>
<evidence type="ECO:0000256" key="1">
    <source>
        <dbReference type="ARBA" id="ARBA00022801"/>
    </source>
</evidence>
<proteinExistence type="predicted"/>
<dbReference type="EMBL" id="FOLO01000005">
    <property type="protein sequence ID" value="SFC13171.1"/>
    <property type="molecule type" value="Genomic_DNA"/>
</dbReference>
<dbReference type="CDD" id="cd18012">
    <property type="entry name" value="DEXQc_arch_SWI2_SNF2"/>
    <property type="match status" value="1"/>
</dbReference>
<evidence type="ECO:0000256" key="3">
    <source>
        <dbReference type="PROSITE-ProRule" id="PRU00325"/>
    </source>
</evidence>
<dbReference type="SMART" id="SM00487">
    <property type="entry name" value="DEXDc"/>
    <property type="match status" value="1"/>
</dbReference>
<organism evidence="7 8">
    <name type="scientific">Pseudoalteromonas denitrificans DSM 6059</name>
    <dbReference type="NCBI Taxonomy" id="1123010"/>
    <lineage>
        <taxon>Bacteria</taxon>
        <taxon>Pseudomonadati</taxon>
        <taxon>Pseudomonadota</taxon>
        <taxon>Gammaproteobacteria</taxon>
        <taxon>Alteromonadales</taxon>
        <taxon>Pseudoalteromonadaceae</taxon>
        <taxon>Pseudoalteromonas</taxon>
    </lineage>
</organism>
<name>A0A1I1GNW0_9GAMM</name>
<reference evidence="7 8" key="1">
    <citation type="submission" date="2016-10" db="EMBL/GenBank/DDBJ databases">
        <authorList>
            <person name="de Groot N.N."/>
        </authorList>
    </citation>
    <scope>NUCLEOTIDE SEQUENCE [LARGE SCALE GENOMIC DNA]</scope>
    <source>
        <strain evidence="7 8">DSM 6059</strain>
    </source>
</reference>
<keyword evidence="3" id="KW-0479">Metal-binding</keyword>
<dbReference type="InterPro" id="IPR027417">
    <property type="entry name" value="P-loop_NTPase"/>
</dbReference>
<dbReference type="GO" id="GO:0004386">
    <property type="term" value="F:helicase activity"/>
    <property type="evidence" value="ECO:0007669"/>
    <property type="project" value="UniProtKB-KW"/>
</dbReference>
<dbReference type="InterPro" id="IPR001650">
    <property type="entry name" value="Helicase_C-like"/>
</dbReference>
<dbReference type="Gene3D" id="3.40.50.10810">
    <property type="entry name" value="Tandem AAA-ATPase domain"/>
    <property type="match status" value="1"/>
</dbReference>
<keyword evidence="1" id="KW-0378">Hydrolase</keyword>
<dbReference type="InterPro" id="IPR000330">
    <property type="entry name" value="SNF2_N"/>
</dbReference>
<feature type="domain" description="SWIM-type" evidence="4">
    <location>
        <begin position="88"/>
        <end position="122"/>
    </location>
</feature>
<dbReference type="PROSITE" id="PS51192">
    <property type="entry name" value="HELICASE_ATP_BIND_1"/>
    <property type="match status" value="1"/>
</dbReference>
<keyword evidence="2 7" id="KW-0547">Nucleotide-binding</keyword>